<reference evidence="6" key="1">
    <citation type="submission" date="2022-08" db="UniProtKB">
        <authorList>
            <consortium name="EnsemblMetazoa"/>
        </authorList>
    </citation>
    <scope>IDENTIFICATION</scope>
</reference>
<dbReference type="SUPFAM" id="SSF54211">
    <property type="entry name" value="Ribosomal protein S5 domain 2-like"/>
    <property type="match status" value="1"/>
</dbReference>
<dbReference type="NCBIfam" id="TIGR00585">
    <property type="entry name" value="mutl"/>
    <property type="match status" value="1"/>
</dbReference>
<dbReference type="FunFam" id="3.30.1370.100:FF:000001">
    <property type="entry name" value="Mismatch repair endonuclease pms1, putative"/>
    <property type="match status" value="1"/>
</dbReference>
<feature type="region of interest" description="Disordered" evidence="3">
    <location>
        <begin position="485"/>
        <end position="513"/>
    </location>
</feature>
<feature type="domain" description="MutL C-terminal dimerisation" evidence="4">
    <location>
        <begin position="733"/>
        <end position="877"/>
    </location>
</feature>
<dbReference type="InterPro" id="IPR042120">
    <property type="entry name" value="MutL_C_dimsub"/>
</dbReference>
<feature type="compositionally biased region" description="Basic and acidic residues" evidence="3">
    <location>
        <begin position="655"/>
        <end position="664"/>
    </location>
</feature>
<dbReference type="InterPro" id="IPR014762">
    <property type="entry name" value="DNA_mismatch_repair_CS"/>
</dbReference>
<feature type="region of interest" description="Disordered" evidence="3">
    <location>
        <begin position="442"/>
        <end position="469"/>
    </location>
</feature>
<dbReference type="FunFam" id="3.30.1540.20:FF:000019">
    <property type="entry name" value="PMS1 homolog 2, mismatch repair system component"/>
    <property type="match status" value="1"/>
</dbReference>
<dbReference type="CDD" id="cd16926">
    <property type="entry name" value="HATPase_MutL-MLH-PMS-like"/>
    <property type="match status" value="1"/>
</dbReference>
<evidence type="ECO:0000259" key="5">
    <source>
        <dbReference type="SMART" id="SM01340"/>
    </source>
</evidence>
<feature type="compositionally biased region" description="Basic and acidic residues" evidence="3">
    <location>
        <begin position="541"/>
        <end position="560"/>
    </location>
</feature>
<evidence type="ECO:0000313" key="6">
    <source>
        <dbReference type="EnsemblMetazoa" id="ACOM025283-PA.2"/>
    </source>
</evidence>
<dbReference type="VEuPathDB" id="VectorBase:ACON2_036624"/>
<dbReference type="SUPFAM" id="SSF118116">
    <property type="entry name" value="DNA mismatch repair protein MutL"/>
    <property type="match status" value="1"/>
</dbReference>
<sequence length="935" mass="104444">MSGELETPMLPATNAESSKINAIDKETVHRICSGQVVLNLAIAVKELVENSLDAGATLIEVKLRGCGAELVEVSDNGSGVEEKNFEGLTAKYHTSKLKEFTDLESIETFGFRGEALSSLCALSDMIITTRHSTAPHATKLTLNHEGRIQTRAPCAHPVGTTVSLTNLFATLPVRKKEFQRNIKREFQRMCQILQAYCLVSVGVRIICTNHTAKGGKSVIMSTQGSSRVLDNVTALFGTKQTAELMQLVPCIGGNGKIQDLEASDFDDSMALTQEEVDNFNLSRYKIEGYISSCAHGSGRSTKDRQFYFINSRPCEPKQVSKLINDAYHRYNVHQQPFVFLNLMLDRSEVDVNLTPDKRQVLVNNEKILMLAIRKSIKKTFQTVPSSFTMQNQNLSDTSRLLNISLPSDKDDEEENGEEREDFLNSSSSDKCTAGDLLFTFQPPKMASGFGGGGTGGGQKRKRSSNCSGGMQKMIDFLNITKASQKSCDDSMTDEEEATMRSSKQAKNEENPYDLTILKEPSSEERAEHVVQESVKVIRCTNGKEQDPPFQEERQRDEDSMKANAGTSSQESVTELVSFLSCKTEASDSSSPSLSQSSASRAIDDGMEIIPESSSETLLSLAEFAAPIKREPSDKSIASSISTSQSILLDDELSDEERQADDMRHRNQQQLSVSWDSLEQLIKREQTLQSARTADQNSLTRLRFKSKINPTSNKAAESELQTEITKDDFAKMEIVGQFNLGFIIVRLGDDLFIVDQHATDEKYNFEDLQRTTVLQNQRLVVPQPLELTAVNEMVLIDNLDVFEMNGFKFEVDGAAPTTKKVRLMAKPYSRNWEFGKEDIDELIFMMQDAPSTVCRPSRVRAMFASRACRKSVMIGRALSVREMERLIRHMGEIDQPWNCPHGRPTMRHLVNLAMIRQIDPIPTNNQIKDEFTDDNK</sequence>
<feature type="region of interest" description="Disordered" evidence="3">
    <location>
        <begin position="538"/>
        <end position="571"/>
    </location>
</feature>
<evidence type="ECO:0000256" key="1">
    <source>
        <dbReference type="ARBA" id="ARBA00006082"/>
    </source>
</evidence>
<dbReference type="Gene3D" id="3.30.230.10">
    <property type="match status" value="1"/>
</dbReference>
<dbReference type="SMART" id="SM00853">
    <property type="entry name" value="MutL_C"/>
    <property type="match status" value="1"/>
</dbReference>
<dbReference type="InterPro" id="IPR037198">
    <property type="entry name" value="MutL_C_sf"/>
</dbReference>
<dbReference type="FunFam" id="3.30.565.10:FF:000014">
    <property type="entry name" value="Mismatch repair endonuclease pms1, putative"/>
    <property type="match status" value="1"/>
</dbReference>
<dbReference type="GO" id="GO:0140664">
    <property type="term" value="F:ATP-dependent DNA damage sensor activity"/>
    <property type="evidence" value="ECO:0007669"/>
    <property type="project" value="InterPro"/>
</dbReference>
<dbReference type="AlphaFoldDB" id="A0A8W7P3J2"/>
<feature type="compositionally biased region" description="Gly residues" evidence="3">
    <location>
        <begin position="448"/>
        <end position="457"/>
    </location>
</feature>
<dbReference type="Gene3D" id="3.30.565.10">
    <property type="entry name" value="Histidine kinase-like ATPase, C-terminal domain"/>
    <property type="match status" value="1"/>
</dbReference>
<dbReference type="Gene3D" id="3.30.1540.20">
    <property type="entry name" value="MutL, C-terminal domain, dimerisation subdomain"/>
    <property type="match status" value="1"/>
</dbReference>
<feature type="domain" description="DNA mismatch repair protein S5" evidence="5">
    <location>
        <begin position="232"/>
        <end position="381"/>
    </location>
</feature>
<dbReference type="InterPro" id="IPR013507">
    <property type="entry name" value="DNA_mismatch_S5_2-like"/>
</dbReference>
<dbReference type="CDD" id="cd03484">
    <property type="entry name" value="MutL_Trans_hPMS_2_like"/>
    <property type="match status" value="1"/>
</dbReference>
<dbReference type="PANTHER" id="PTHR10073:SF52">
    <property type="entry name" value="MISMATCH REPAIR ENDONUCLEASE PMS2"/>
    <property type="match status" value="1"/>
</dbReference>
<proteinExistence type="inferred from homology"/>
<dbReference type="Proteomes" id="UP000075882">
    <property type="component" value="Unassembled WGS sequence"/>
</dbReference>
<dbReference type="GO" id="GO:0005524">
    <property type="term" value="F:ATP binding"/>
    <property type="evidence" value="ECO:0007669"/>
    <property type="project" value="InterPro"/>
</dbReference>
<dbReference type="InterPro" id="IPR036890">
    <property type="entry name" value="HATPase_C_sf"/>
</dbReference>
<dbReference type="InterPro" id="IPR014790">
    <property type="entry name" value="MutL_C"/>
</dbReference>
<dbReference type="EnsemblMetazoa" id="ACOM025283-RA">
    <property type="protein sequence ID" value="ACOM025283-PA.2"/>
    <property type="gene ID" value="ACOM025283"/>
</dbReference>
<dbReference type="InterPro" id="IPR014721">
    <property type="entry name" value="Ribsml_uS5_D2-typ_fold_subgr"/>
</dbReference>
<organism evidence="6">
    <name type="scientific">Anopheles coluzzii</name>
    <name type="common">African malaria mosquito</name>
    <dbReference type="NCBI Taxonomy" id="1518534"/>
    <lineage>
        <taxon>Eukaryota</taxon>
        <taxon>Metazoa</taxon>
        <taxon>Ecdysozoa</taxon>
        <taxon>Arthropoda</taxon>
        <taxon>Hexapoda</taxon>
        <taxon>Insecta</taxon>
        <taxon>Pterygota</taxon>
        <taxon>Neoptera</taxon>
        <taxon>Endopterygota</taxon>
        <taxon>Diptera</taxon>
        <taxon>Nematocera</taxon>
        <taxon>Culicoidea</taxon>
        <taxon>Culicidae</taxon>
        <taxon>Anophelinae</taxon>
        <taxon>Anopheles</taxon>
    </lineage>
</organism>
<evidence type="ECO:0000259" key="4">
    <source>
        <dbReference type="SMART" id="SM00853"/>
    </source>
</evidence>
<evidence type="ECO:0008006" key="7">
    <source>
        <dbReference type="Google" id="ProtNLM"/>
    </source>
</evidence>
<dbReference type="GO" id="GO:0006298">
    <property type="term" value="P:mismatch repair"/>
    <property type="evidence" value="ECO:0007669"/>
    <property type="project" value="InterPro"/>
</dbReference>
<dbReference type="PANTHER" id="PTHR10073">
    <property type="entry name" value="DNA MISMATCH REPAIR PROTEIN MLH, PMS, MUTL"/>
    <property type="match status" value="1"/>
</dbReference>
<dbReference type="Pfam" id="PF01119">
    <property type="entry name" value="DNA_mis_repair"/>
    <property type="match status" value="1"/>
</dbReference>
<dbReference type="SUPFAM" id="SSF55874">
    <property type="entry name" value="ATPase domain of HSP90 chaperone/DNA topoisomerase II/histidine kinase"/>
    <property type="match status" value="1"/>
</dbReference>
<dbReference type="SMART" id="SM01340">
    <property type="entry name" value="DNA_mis_repair"/>
    <property type="match status" value="1"/>
</dbReference>
<protein>
    <recommendedName>
        <fullName evidence="7">MutL C-terminal dimerisation domain-containing protein</fullName>
    </recommendedName>
</protein>
<dbReference type="InterPro" id="IPR020568">
    <property type="entry name" value="Ribosomal_Su5_D2-typ_SF"/>
</dbReference>
<keyword evidence="2" id="KW-0227">DNA damage</keyword>
<accession>A0A8W7P3J2</accession>
<name>A0A8W7P3J2_ANOCL</name>
<evidence type="ECO:0000256" key="3">
    <source>
        <dbReference type="SAM" id="MobiDB-lite"/>
    </source>
</evidence>
<dbReference type="InterPro" id="IPR002099">
    <property type="entry name" value="MutL/Mlh/PMS"/>
</dbReference>
<dbReference type="GO" id="GO:0032389">
    <property type="term" value="C:MutLalpha complex"/>
    <property type="evidence" value="ECO:0007669"/>
    <property type="project" value="TreeGrafter"/>
</dbReference>
<dbReference type="Pfam" id="PF13589">
    <property type="entry name" value="HATPase_c_3"/>
    <property type="match status" value="1"/>
</dbReference>
<dbReference type="GO" id="GO:0030983">
    <property type="term" value="F:mismatched DNA binding"/>
    <property type="evidence" value="ECO:0007669"/>
    <property type="project" value="InterPro"/>
</dbReference>
<dbReference type="GO" id="GO:0016887">
    <property type="term" value="F:ATP hydrolysis activity"/>
    <property type="evidence" value="ECO:0007669"/>
    <property type="project" value="InterPro"/>
</dbReference>
<dbReference type="FunFam" id="3.30.230.10:FF:000070">
    <property type="entry name" value="mismatch repair endonuclease PMS2"/>
    <property type="match status" value="1"/>
</dbReference>
<feature type="compositionally biased region" description="Acidic residues" evidence="3">
    <location>
        <begin position="409"/>
        <end position="420"/>
    </location>
</feature>
<feature type="region of interest" description="Disordered" evidence="3">
    <location>
        <begin position="647"/>
        <end position="667"/>
    </location>
</feature>
<feature type="region of interest" description="Disordered" evidence="3">
    <location>
        <begin position="405"/>
        <end position="428"/>
    </location>
</feature>
<dbReference type="Gene3D" id="3.30.1370.100">
    <property type="entry name" value="MutL, C-terminal domain, regulatory subdomain"/>
    <property type="match status" value="1"/>
</dbReference>
<dbReference type="InterPro" id="IPR042121">
    <property type="entry name" value="MutL_C_regsub"/>
</dbReference>
<dbReference type="InterPro" id="IPR038973">
    <property type="entry name" value="MutL/Mlh/Pms-like"/>
</dbReference>
<comment type="similarity">
    <text evidence="1">Belongs to the DNA mismatch repair MutL/HexB family.</text>
</comment>
<evidence type="ECO:0000256" key="2">
    <source>
        <dbReference type="ARBA" id="ARBA00022763"/>
    </source>
</evidence>
<dbReference type="PROSITE" id="PS00058">
    <property type="entry name" value="DNA_MISMATCH_REPAIR_1"/>
    <property type="match status" value="1"/>
</dbReference>
<dbReference type="Pfam" id="PF08676">
    <property type="entry name" value="MutL_C"/>
    <property type="match status" value="1"/>
</dbReference>